<name>A0AAD9QLE4_ACRCE</name>
<keyword evidence="3" id="KW-1185">Reference proteome</keyword>
<protein>
    <submittedName>
        <fullName evidence="2">Uncharacterized protein</fullName>
    </submittedName>
</protein>
<evidence type="ECO:0000256" key="1">
    <source>
        <dbReference type="SAM" id="MobiDB-lite"/>
    </source>
</evidence>
<reference evidence="2" key="2">
    <citation type="journal article" date="2023" name="Science">
        <title>Genomic signatures of disease resistance in endangered staghorn corals.</title>
        <authorList>
            <person name="Vollmer S.V."/>
            <person name="Selwyn J.D."/>
            <person name="Despard B.A."/>
            <person name="Roesel C.L."/>
        </authorList>
    </citation>
    <scope>NUCLEOTIDE SEQUENCE</scope>
    <source>
        <strain evidence="2">K2</strain>
    </source>
</reference>
<accession>A0AAD9QLE4</accession>
<evidence type="ECO:0000313" key="2">
    <source>
        <dbReference type="EMBL" id="KAK2563437.1"/>
    </source>
</evidence>
<reference evidence="2" key="1">
    <citation type="journal article" date="2023" name="G3 (Bethesda)">
        <title>Whole genome assembly and annotation of the endangered Caribbean coral Acropora cervicornis.</title>
        <authorList>
            <person name="Selwyn J.D."/>
            <person name="Vollmer S.V."/>
        </authorList>
    </citation>
    <scope>NUCLEOTIDE SEQUENCE</scope>
    <source>
        <strain evidence="2">K2</strain>
    </source>
</reference>
<feature type="region of interest" description="Disordered" evidence="1">
    <location>
        <begin position="255"/>
        <end position="354"/>
    </location>
</feature>
<evidence type="ECO:0000313" key="3">
    <source>
        <dbReference type="Proteomes" id="UP001249851"/>
    </source>
</evidence>
<dbReference type="Proteomes" id="UP001249851">
    <property type="component" value="Unassembled WGS sequence"/>
</dbReference>
<dbReference type="AlphaFoldDB" id="A0AAD9QLE4"/>
<feature type="compositionally biased region" description="Acidic residues" evidence="1">
    <location>
        <begin position="318"/>
        <end position="339"/>
    </location>
</feature>
<comment type="caution">
    <text evidence="2">The sequence shown here is derived from an EMBL/GenBank/DDBJ whole genome shotgun (WGS) entry which is preliminary data.</text>
</comment>
<feature type="region of interest" description="Disordered" evidence="1">
    <location>
        <begin position="366"/>
        <end position="413"/>
    </location>
</feature>
<dbReference type="EMBL" id="JARQWQ010000025">
    <property type="protein sequence ID" value="KAK2563437.1"/>
    <property type="molecule type" value="Genomic_DNA"/>
</dbReference>
<proteinExistence type="predicted"/>
<feature type="compositionally biased region" description="Basic residues" evidence="1">
    <location>
        <begin position="282"/>
        <end position="291"/>
    </location>
</feature>
<gene>
    <name evidence="2" type="ORF">P5673_013140</name>
</gene>
<feature type="compositionally biased region" description="Gly residues" evidence="1">
    <location>
        <begin position="389"/>
        <end position="404"/>
    </location>
</feature>
<organism evidence="2 3">
    <name type="scientific">Acropora cervicornis</name>
    <name type="common">Staghorn coral</name>
    <dbReference type="NCBI Taxonomy" id="6130"/>
    <lineage>
        <taxon>Eukaryota</taxon>
        <taxon>Metazoa</taxon>
        <taxon>Cnidaria</taxon>
        <taxon>Anthozoa</taxon>
        <taxon>Hexacorallia</taxon>
        <taxon>Scleractinia</taxon>
        <taxon>Astrocoeniina</taxon>
        <taxon>Acroporidae</taxon>
        <taxon>Acropora</taxon>
    </lineage>
</organism>
<sequence length="413" mass="45291">MSVTVTIHNGEMGQIKHFIDEKNKKGQLYGLWTHSNQPVIQYVTGAVKEHEKEKIGSYLLNNHGLKHVGNWSTGKFGDGQADPHCLSFVSMTVNLSPSNKKAINVERMLVLQKNQELNGEIEILDGDSAFRLNKGPFQGDPSLTHVHHGKVDRIDVQSLRSTTTTTTTEVTVRREQWYSTEEGMKLFGKIFGALKEQFAITGTSRSTETHDISISIKIQNQDFSVDFQSDFPEGKASLASLISGESYEIELCKDSSNETNTKTKTTTCPKRNKAGLDGESKKKQKGSKRQSGKVAPVEDKKGETGSGLKKERKKERGDGDEDEEQEKNEEQDGEEDEENSPPSGYEVDQKSLDDDTIVQLLVQGILRLTSPRSNLGGTGDSCSRKKGGSNSGARGGSHPGGTGGAHDQYETSL</sequence>